<keyword evidence="3" id="KW-1185">Reference proteome</keyword>
<accession>A0ABU1ZET8</accession>
<reference evidence="2 3" key="1">
    <citation type="submission" date="2023-07" db="EMBL/GenBank/DDBJ databases">
        <title>Sorghum-associated microbial communities from plants grown in Nebraska, USA.</title>
        <authorList>
            <person name="Schachtman D."/>
        </authorList>
    </citation>
    <scope>NUCLEOTIDE SEQUENCE [LARGE SCALE GENOMIC DNA]</scope>
    <source>
        <strain evidence="2 3">BE310</strain>
    </source>
</reference>
<dbReference type="SUPFAM" id="SSF56601">
    <property type="entry name" value="beta-lactamase/transpeptidase-like"/>
    <property type="match status" value="1"/>
</dbReference>
<evidence type="ECO:0000313" key="3">
    <source>
        <dbReference type="Proteomes" id="UP001180536"/>
    </source>
</evidence>
<dbReference type="Gene3D" id="3.40.710.10">
    <property type="entry name" value="DD-peptidase/beta-lactamase superfamily"/>
    <property type="match status" value="1"/>
</dbReference>
<dbReference type="EMBL" id="JAVDXQ010000005">
    <property type="protein sequence ID" value="MDR7298485.1"/>
    <property type="molecule type" value="Genomic_DNA"/>
</dbReference>
<feature type="domain" description="Beta-lactamase-related" evidence="1">
    <location>
        <begin position="1"/>
        <end position="230"/>
    </location>
</feature>
<gene>
    <name evidence="2" type="ORF">J2X16_003848</name>
</gene>
<dbReference type="Proteomes" id="UP001180536">
    <property type="component" value="Unassembled WGS sequence"/>
</dbReference>
<dbReference type="PANTHER" id="PTHR46825:SF12">
    <property type="entry name" value="PENICILLIN-BINDING PROTEIN 4"/>
    <property type="match status" value="1"/>
</dbReference>
<dbReference type="InterPro" id="IPR001466">
    <property type="entry name" value="Beta-lactam-related"/>
</dbReference>
<organism evidence="2 3">
    <name type="scientific">Pelomonas aquatica</name>
    <dbReference type="NCBI Taxonomy" id="431058"/>
    <lineage>
        <taxon>Bacteria</taxon>
        <taxon>Pseudomonadati</taxon>
        <taxon>Pseudomonadota</taxon>
        <taxon>Betaproteobacteria</taxon>
        <taxon>Burkholderiales</taxon>
        <taxon>Sphaerotilaceae</taxon>
        <taxon>Roseateles</taxon>
    </lineage>
</organism>
<evidence type="ECO:0000259" key="1">
    <source>
        <dbReference type="Pfam" id="PF00144"/>
    </source>
</evidence>
<protein>
    <submittedName>
        <fullName evidence="2">CubicO group peptidase (Beta-lactamase class C family)</fullName>
    </submittedName>
</protein>
<sequence>MTLRKLLTHTAGTTVHGFPGYEAHAKLPATTQVLDGVTPANTPAVRVDALPGAAFRYSGGGFTVAQQVVHDVTGVPLPGFMRDAVLAPLNMARSTYEQPLPPERMAEAAAAYRGDGSAVPGGPHAYPEMAAAGLWTTPTDLAHYALGVRAALAGNSKVITAETARAMLAPGTGGHGLGPAIGGRTQRKLFTHGGANAGYRCVFVAYEDGEGAVVMTNGDNGGELANEVMRTIAHVYQWPDYSPPIRVVAQVKPEAVDRLAGVYELNDGSLYAVRKSGEQLVGHVVGQKAVALYASSEHELFAKADNVLLKFTLDANGVPASVQHRWGEWERNGARISEARAQPALRGIEQADQRFKDQKPRAQAEAAIRKLFLDIAAGKPDYERMSAGFANITRQQLAGMQGFVKGLGEMRRLAFQRVNEDGSDEYHADFANGALTISIVLGDDDRIDGVRVQPG</sequence>
<dbReference type="InterPro" id="IPR012338">
    <property type="entry name" value="Beta-lactam/transpept-like"/>
</dbReference>
<comment type="caution">
    <text evidence="2">The sequence shown here is derived from an EMBL/GenBank/DDBJ whole genome shotgun (WGS) entry which is preliminary data.</text>
</comment>
<dbReference type="Pfam" id="PF00144">
    <property type="entry name" value="Beta-lactamase"/>
    <property type="match status" value="1"/>
</dbReference>
<evidence type="ECO:0000313" key="2">
    <source>
        <dbReference type="EMBL" id="MDR7298485.1"/>
    </source>
</evidence>
<dbReference type="PANTHER" id="PTHR46825">
    <property type="entry name" value="D-ALANYL-D-ALANINE-CARBOXYPEPTIDASE/ENDOPEPTIDASE AMPH"/>
    <property type="match status" value="1"/>
</dbReference>
<proteinExistence type="predicted"/>
<dbReference type="InterPro" id="IPR050491">
    <property type="entry name" value="AmpC-like"/>
</dbReference>
<name>A0ABU1ZET8_9BURK</name>